<feature type="coiled-coil region" evidence="1">
    <location>
        <begin position="3"/>
        <end position="135"/>
    </location>
</feature>
<evidence type="ECO:0000256" key="1">
    <source>
        <dbReference type="SAM" id="Coils"/>
    </source>
</evidence>
<reference evidence="3" key="2">
    <citation type="submission" date="2025-08" db="UniProtKB">
        <authorList>
            <consortium name="RefSeq"/>
        </authorList>
    </citation>
    <scope>IDENTIFICATION</scope>
</reference>
<sequence>MEIEKDRKEKKKIEEDRDDLKEHYKKAQISLKRARVEGASDQLQKEIQEEKVRAQYWERKYQEMQSQSLALEEENKDLKSKVAELGRSLRWHQNHDSTVELQELKNKVEDLEVALHDGEIRIEQLEAQEDYLKEELYQSRGQVRERDYIIGEAIA</sequence>
<proteinExistence type="predicted"/>
<dbReference type="RefSeq" id="XP_040973588.1">
    <property type="nucleotide sequence ID" value="XM_041117654.1"/>
</dbReference>
<evidence type="ECO:0000313" key="3">
    <source>
        <dbReference type="RefSeq" id="XP_040973588.1"/>
    </source>
</evidence>
<accession>A0ABM3C2P5</accession>
<protein>
    <submittedName>
        <fullName evidence="3">Tropomyosin-1-like isoform X2</fullName>
    </submittedName>
</protein>
<gene>
    <name evidence="3" type="primary">LOC121232165</name>
</gene>
<name>A0ABM3C2P5_GOSHI</name>
<dbReference type="GeneID" id="121232165"/>
<organism evidence="2 3">
    <name type="scientific">Gossypium hirsutum</name>
    <name type="common">Upland cotton</name>
    <name type="synonym">Gossypium mexicanum</name>
    <dbReference type="NCBI Taxonomy" id="3635"/>
    <lineage>
        <taxon>Eukaryota</taxon>
        <taxon>Viridiplantae</taxon>
        <taxon>Streptophyta</taxon>
        <taxon>Embryophyta</taxon>
        <taxon>Tracheophyta</taxon>
        <taxon>Spermatophyta</taxon>
        <taxon>Magnoliopsida</taxon>
        <taxon>eudicotyledons</taxon>
        <taxon>Gunneridae</taxon>
        <taxon>Pentapetalae</taxon>
        <taxon>rosids</taxon>
        <taxon>malvids</taxon>
        <taxon>Malvales</taxon>
        <taxon>Malvaceae</taxon>
        <taxon>Malvoideae</taxon>
        <taxon>Gossypium</taxon>
    </lineage>
</organism>
<keyword evidence="2" id="KW-1185">Reference proteome</keyword>
<keyword evidence="1" id="KW-0175">Coiled coil</keyword>
<reference evidence="2" key="1">
    <citation type="journal article" date="2020" name="Nat. Genet.">
        <title>Genomic diversifications of five Gossypium allopolyploid species and their impact on cotton improvement.</title>
        <authorList>
            <person name="Chen Z.J."/>
            <person name="Sreedasyam A."/>
            <person name="Ando A."/>
            <person name="Song Q."/>
            <person name="De Santiago L.M."/>
            <person name="Hulse-Kemp A.M."/>
            <person name="Ding M."/>
            <person name="Ye W."/>
            <person name="Kirkbride R.C."/>
            <person name="Jenkins J."/>
            <person name="Plott C."/>
            <person name="Lovell J."/>
            <person name="Lin Y.M."/>
            <person name="Vaughn R."/>
            <person name="Liu B."/>
            <person name="Simpson S."/>
            <person name="Scheffler B.E."/>
            <person name="Wen L."/>
            <person name="Saski C.A."/>
            <person name="Grover C.E."/>
            <person name="Hu G."/>
            <person name="Conover J.L."/>
            <person name="Carlson J.W."/>
            <person name="Shu S."/>
            <person name="Boston L.B."/>
            <person name="Williams M."/>
            <person name="Peterson D.G."/>
            <person name="McGee K."/>
            <person name="Jones D.C."/>
            <person name="Wendel J.F."/>
            <person name="Stelly D.M."/>
            <person name="Grimwood J."/>
            <person name="Schmutz J."/>
        </authorList>
    </citation>
    <scope>NUCLEOTIDE SEQUENCE [LARGE SCALE GENOMIC DNA]</scope>
    <source>
        <strain evidence="2">cv. TM-1</strain>
    </source>
</reference>
<evidence type="ECO:0000313" key="2">
    <source>
        <dbReference type="Proteomes" id="UP000818029"/>
    </source>
</evidence>
<dbReference type="Proteomes" id="UP000818029">
    <property type="component" value="Chromosome A07"/>
</dbReference>